<keyword evidence="1" id="KW-0812">Transmembrane</keyword>
<feature type="non-terminal residue" evidence="2">
    <location>
        <position position="322"/>
    </location>
</feature>
<accession>A0A3E2GXJ5</accession>
<keyword evidence="1" id="KW-0472">Membrane</keyword>
<name>A0A3E2GXJ5_SCYLI</name>
<evidence type="ECO:0000256" key="1">
    <source>
        <dbReference type="SAM" id="Phobius"/>
    </source>
</evidence>
<protein>
    <submittedName>
        <fullName evidence="2">Uncharacterized protein</fullName>
    </submittedName>
</protein>
<evidence type="ECO:0000313" key="2">
    <source>
        <dbReference type="EMBL" id="RFU25874.1"/>
    </source>
</evidence>
<feature type="transmembrane region" description="Helical" evidence="1">
    <location>
        <begin position="6"/>
        <end position="34"/>
    </location>
</feature>
<feature type="non-terminal residue" evidence="2">
    <location>
        <position position="1"/>
    </location>
</feature>
<dbReference type="EMBL" id="NCSJ02000298">
    <property type="protein sequence ID" value="RFU25874.1"/>
    <property type="molecule type" value="Genomic_DNA"/>
</dbReference>
<reference evidence="2 3" key="1">
    <citation type="submission" date="2018-05" db="EMBL/GenBank/DDBJ databases">
        <title>Draft genome sequence of Scytalidium lignicola DSM 105466, a ubiquitous saprotrophic fungus.</title>
        <authorList>
            <person name="Buettner E."/>
            <person name="Gebauer A.M."/>
            <person name="Hofrichter M."/>
            <person name="Liers C."/>
            <person name="Kellner H."/>
        </authorList>
    </citation>
    <scope>NUCLEOTIDE SEQUENCE [LARGE SCALE GENOMIC DNA]</scope>
    <source>
        <strain evidence="2 3">DSM 105466</strain>
    </source>
</reference>
<dbReference type="OMA" id="LERECWH"/>
<comment type="caution">
    <text evidence="2">The sequence shown here is derived from an EMBL/GenBank/DDBJ whole genome shotgun (WGS) entry which is preliminary data.</text>
</comment>
<evidence type="ECO:0000313" key="3">
    <source>
        <dbReference type="Proteomes" id="UP000258309"/>
    </source>
</evidence>
<proteinExistence type="predicted"/>
<gene>
    <name evidence="2" type="ORF">B7463_g10466</name>
</gene>
<keyword evidence="3" id="KW-1185">Reference proteome</keyword>
<organism evidence="2 3">
    <name type="scientific">Scytalidium lignicola</name>
    <name type="common">Hyphomycete</name>
    <dbReference type="NCBI Taxonomy" id="5539"/>
    <lineage>
        <taxon>Eukaryota</taxon>
        <taxon>Fungi</taxon>
        <taxon>Dikarya</taxon>
        <taxon>Ascomycota</taxon>
        <taxon>Pezizomycotina</taxon>
        <taxon>Leotiomycetes</taxon>
        <taxon>Leotiomycetes incertae sedis</taxon>
        <taxon>Scytalidium</taxon>
    </lineage>
</organism>
<sequence length="322" mass="36278">MAPSGISMGVAAGIGIGSGAAFCIAIGLAAFYFFRKRIRLPPVVTDLPSVTDLPVPLFTGSPHSLHSFLLDGSRGSDFTREIRSLGVLIEQHVKSRYHLDAVEDISHLLNGYLELMCLSEHLRSRITELAMDPSTRHLAIRHLLVHMIFENLDIHSVGPFSLLPPIVVKFITSIPKYDTYDTDTRVATAFMYWRRITAFLMQKHELRRFRYSLTPPSTIEPQIEILITYLNMFLDHFAVTDAPEKSNDLETVIRECVKLGYTVFSHACEWRFTFAKKYYFAREGIAVLPGLQMLNDPSGNPCDLEEDEGALPTVVFLDEIGK</sequence>
<dbReference type="OrthoDB" id="5421765at2759"/>
<dbReference type="AlphaFoldDB" id="A0A3E2GXJ5"/>
<keyword evidence="1" id="KW-1133">Transmembrane helix</keyword>
<dbReference type="Proteomes" id="UP000258309">
    <property type="component" value="Unassembled WGS sequence"/>
</dbReference>